<comment type="caution">
    <text evidence="1">The sequence shown here is derived from an EMBL/GenBank/DDBJ whole genome shotgun (WGS) entry which is preliminary data.</text>
</comment>
<reference evidence="1" key="1">
    <citation type="submission" date="2020-07" db="EMBL/GenBank/DDBJ databases">
        <title>Multicomponent nature underlies the extraordinary mechanical properties of spider dragline silk.</title>
        <authorList>
            <person name="Kono N."/>
            <person name="Nakamura H."/>
            <person name="Mori M."/>
            <person name="Yoshida Y."/>
            <person name="Ohtoshi R."/>
            <person name="Malay A.D."/>
            <person name="Moran D.A.P."/>
            <person name="Tomita M."/>
            <person name="Numata K."/>
            <person name="Arakawa K."/>
        </authorList>
    </citation>
    <scope>NUCLEOTIDE SEQUENCE</scope>
</reference>
<dbReference type="EMBL" id="BMAO01025862">
    <property type="protein sequence ID" value="GFR05575.1"/>
    <property type="molecule type" value="Genomic_DNA"/>
</dbReference>
<proteinExistence type="predicted"/>
<name>A0A8X6LDC1_TRICU</name>
<organism evidence="1 2">
    <name type="scientific">Trichonephila clavata</name>
    <name type="common">Joro spider</name>
    <name type="synonym">Nephila clavata</name>
    <dbReference type="NCBI Taxonomy" id="2740835"/>
    <lineage>
        <taxon>Eukaryota</taxon>
        <taxon>Metazoa</taxon>
        <taxon>Ecdysozoa</taxon>
        <taxon>Arthropoda</taxon>
        <taxon>Chelicerata</taxon>
        <taxon>Arachnida</taxon>
        <taxon>Araneae</taxon>
        <taxon>Araneomorphae</taxon>
        <taxon>Entelegynae</taxon>
        <taxon>Araneoidea</taxon>
        <taxon>Nephilidae</taxon>
        <taxon>Trichonephila</taxon>
    </lineage>
</organism>
<evidence type="ECO:0000313" key="2">
    <source>
        <dbReference type="Proteomes" id="UP000887116"/>
    </source>
</evidence>
<dbReference type="Proteomes" id="UP000887116">
    <property type="component" value="Unassembled WGS sequence"/>
</dbReference>
<dbReference type="OrthoDB" id="10472633at2759"/>
<evidence type="ECO:0000313" key="1">
    <source>
        <dbReference type="EMBL" id="GFR05575.1"/>
    </source>
</evidence>
<sequence>MVVKNNLASLSLLPQYTISCVEVAKNWNIHSKEIDFASEKENDTNYLKDKTHLSDFPVDDDLVPLVVIEPDFRGSDDLFHVAGPQFSVDSDASSFQGHVQKVFIARSVQTQIRCEKQKPGGLPAAEL</sequence>
<keyword evidence="2" id="KW-1185">Reference proteome</keyword>
<protein>
    <submittedName>
        <fullName evidence="1">Uncharacterized protein</fullName>
    </submittedName>
</protein>
<gene>
    <name evidence="1" type="ORF">TNCT_536941</name>
</gene>
<dbReference type="AlphaFoldDB" id="A0A8X6LDC1"/>
<accession>A0A8X6LDC1</accession>